<protein>
    <submittedName>
        <fullName evidence="2">Transposase</fullName>
    </submittedName>
</protein>
<dbReference type="Pfam" id="PF02371">
    <property type="entry name" value="Transposase_20"/>
    <property type="match status" value="1"/>
</dbReference>
<dbReference type="PANTHER" id="PTHR33055">
    <property type="entry name" value="TRANSPOSASE FOR INSERTION SEQUENCE ELEMENT IS1111A"/>
    <property type="match status" value="1"/>
</dbReference>
<reference evidence="2 3" key="1">
    <citation type="submission" date="2023-08" db="EMBL/GenBank/DDBJ databases">
        <authorList>
            <person name="Folkvardsen B D."/>
            <person name="Norman A."/>
        </authorList>
    </citation>
    <scope>NUCLEOTIDE SEQUENCE [LARGE SCALE GENOMIC DNA]</scope>
    <source>
        <strain evidence="2 3">Mu0053</strain>
    </source>
</reference>
<keyword evidence="3" id="KW-1185">Reference proteome</keyword>
<organism evidence="2 3">
    <name type="scientific">[Mycobacterium] burgundiense</name>
    <dbReference type="NCBI Taxonomy" id="3064286"/>
    <lineage>
        <taxon>Bacteria</taxon>
        <taxon>Bacillati</taxon>
        <taxon>Actinomycetota</taxon>
        <taxon>Actinomycetes</taxon>
        <taxon>Mycobacteriales</taxon>
        <taxon>Mycobacteriaceae</taxon>
        <taxon>Mycolicibacterium</taxon>
    </lineage>
</organism>
<dbReference type="InterPro" id="IPR047650">
    <property type="entry name" value="Transpos_IS110"/>
</dbReference>
<evidence type="ECO:0000313" key="3">
    <source>
        <dbReference type="Proteomes" id="UP001190465"/>
    </source>
</evidence>
<dbReference type="InterPro" id="IPR003346">
    <property type="entry name" value="Transposase_20"/>
</dbReference>
<sequence>MHSEAAFAALCGAAPVPASSGKTNRHRLSRGGDRAANNAPFRIALVRMSHHQPTKSYVQRQQALGHTRMEILRKLKRAIAREIFKLLTRQIAVPDYADLRPARQAKNITVTAAANHFGLWPTVISRIERGLQRDDAFADTYRNWLQAA</sequence>
<gene>
    <name evidence="2" type="ORF">MU0053_000858</name>
</gene>
<evidence type="ECO:0000313" key="2">
    <source>
        <dbReference type="EMBL" id="CAJ1497239.1"/>
    </source>
</evidence>
<proteinExistence type="predicted"/>
<evidence type="ECO:0000259" key="1">
    <source>
        <dbReference type="Pfam" id="PF02371"/>
    </source>
</evidence>
<feature type="domain" description="Transposase IS116/IS110/IS902 C-terminal" evidence="1">
    <location>
        <begin position="2"/>
        <end position="59"/>
    </location>
</feature>
<accession>A0ABM9LDJ7</accession>
<dbReference type="RefSeq" id="WP_308481166.1">
    <property type="nucleotide sequence ID" value="NZ_OY726397.1"/>
</dbReference>
<name>A0ABM9LDJ7_9MYCO</name>
<dbReference type="PANTHER" id="PTHR33055:SF16">
    <property type="entry name" value="TRANSPOSASE FOR INSERTION SEQUENCE ELEMENT IS1547"/>
    <property type="match status" value="1"/>
</dbReference>
<dbReference type="Proteomes" id="UP001190465">
    <property type="component" value="Chromosome"/>
</dbReference>
<dbReference type="EMBL" id="OY726397">
    <property type="protein sequence ID" value="CAJ1497239.1"/>
    <property type="molecule type" value="Genomic_DNA"/>
</dbReference>